<comment type="caution">
    <text evidence="2">The sequence shown here is derived from an EMBL/GenBank/DDBJ whole genome shotgun (WGS) entry which is preliminary data.</text>
</comment>
<evidence type="ECO:0000313" key="2">
    <source>
        <dbReference type="EMBL" id="GLK74496.1"/>
    </source>
</evidence>
<reference evidence="2" key="1">
    <citation type="journal article" date="2014" name="Int. J. Syst. Evol. Microbiol.">
        <title>Complete genome sequence of Corynebacterium casei LMG S-19264T (=DSM 44701T), isolated from a smear-ripened cheese.</title>
        <authorList>
            <consortium name="US DOE Joint Genome Institute (JGI-PGF)"/>
            <person name="Walter F."/>
            <person name="Albersmeier A."/>
            <person name="Kalinowski J."/>
            <person name="Ruckert C."/>
        </authorList>
    </citation>
    <scope>NUCLEOTIDE SEQUENCE</scope>
    <source>
        <strain evidence="2">VKM B-2484</strain>
    </source>
</reference>
<keyword evidence="3" id="KW-1185">Reference proteome</keyword>
<sequence>MQFHDLIETSTEGPVLIEAVVDAAEPMMPPKMPPDYAENFRKALPKTPGHEQIEAGDRRGAAEDHDRGEARMTERWDIELSEPLTFRRDGEERTLRTMDDTRGLLSAHEPSERERELCQAAVTAVTKAADSGHPSDREMATEQMRVLLRFLAGSSPLRPFYPRRPTWRFPSSR</sequence>
<feature type="region of interest" description="Disordered" evidence="1">
    <location>
        <begin position="89"/>
        <end position="113"/>
    </location>
</feature>
<accession>A0A9W6JDN1</accession>
<proteinExistence type="predicted"/>
<dbReference type="EMBL" id="BSFJ01000043">
    <property type="protein sequence ID" value="GLK74496.1"/>
    <property type="molecule type" value="Genomic_DNA"/>
</dbReference>
<organism evidence="2 3">
    <name type="scientific">Ancylobacter dichloromethanicus</name>
    <dbReference type="NCBI Taxonomy" id="518825"/>
    <lineage>
        <taxon>Bacteria</taxon>
        <taxon>Pseudomonadati</taxon>
        <taxon>Pseudomonadota</taxon>
        <taxon>Alphaproteobacteria</taxon>
        <taxon>Hyphomicrobiales</taxon>
        <taxon>Xanthobacteraceae</taxon>
        <taxon>Ancylobacter</taxon>
    </lineage>
</organism>
<dbReference type="AlphaFoldDB" id="A0A9W6JDN1"/>
<gene>
    <name evidence="2" type="ORF">GCM10017643_46140</name>
</gene>
<evidence type="ECO:0000313" key="3">
    <source>
        <dbReference type="Proteomes" id="UP001143370"/>
    </source>
</evidence>
<protein>
    <submittedName>
        <fullName evidence="2">Uncharacterized protein</fullName>
    </submittedName>
</protein>
<feature type="compositionally biased region" description="Basic and acidic residues" evidence="1">
    <location>
        <begin position="48"/>
        <end position="76"/>
    </location>
</feature>
<dbReference type="Proteomes" id="UP001143370">
    <property type="component" value="Unassembled WGS sequence"/>
</dbReference>
<feature type="region of interest" description="Disordered" evidence="1">
    <location>
        <begin position="42"/>
        <end position="76"/>
    </location>
</feature>
<name>A0A9W6JDN1_9HYPH</name>
<reference evidence="2" key="2">
    <citation type="submission" date="2023-01" db="EMBL/GenBank/DDBJ databases">
        <authorList>
            <person name="Sun Q."/>
            <person name="Evtushenko L."/>
        </authorList>
    </citation>
    <scope>NUCLEOTIDE SEQUENCE</scope>
    <source>
        <strain evidence="2">VKM B-2484</strain>
    </source>
</reference>
<feature type="compositionally biased region" description="Basic and acidic residues" evidence="1">
    <location>
        <begin position="89"/>
        <end position="102"/>
    </location>
</feature>
<evidence type="ECO:0000256" key="1">
    <source>
        <dbReference type="SAM" id="MobiDB-lite"/>
    </source>
</evidence>
<dbReference type="RefSeq" id="WP_373878542.1">
    <property type="nucleotide sequence ID" value="NZ_BSFJ01000043.1"/>
</dbReference>